<dbReference type="AlphaFoldDB" id="A0A1J0ETP9"/>
<accession>A0A1J0ETP9</accession>
<dbReference type="EMBL" id="CP017886">
    <property type="protein sequence ID" value="APC19355.1"/>
    <property type="molecule type" value="Genomic_DNA"/>
</dbReference>
<sequence length="77" mass="8597">MSCLICAGSAENIEIGGDFEERHCPSCGHYRISKALVLTLMEQGQIFDVNRMRTWLAEKRGLVDIPAIEIHEALLVP</sequence>
<dbReference type="Proteomes" id="UP000182567">
    <property type="component" value="Chromosome"/>
</dbReference>
<reference evidence="2" key="1">
    <citation type="submission" date="2016-10" db="EMBL/GenBank/DDBJ databases">
        <title>Pseudomonas frederiksbergensis ERGS4:02 complete genome.</title>
        <authorList>
            <person name="Kumar R."/>
            <person name="Acharya V."/>
            <person name="Singh D."/>
        </authorList>
    </citation>
    <scope>NUCLEOTIDE SEQUENCE [LARGE SCALE GENOMIC DNA]</scope>
    <source>
        <strain evidence="2">ERGS4:02</strain>
    </source>
</reference>
<organism evidence="1 2">
    <name type="scientific">Pseudomonas frederiksbergensis</name>
    <dbReference type="NCBI Taxonomy" id="104087"/>
    <lineage>
        <taxon>Bacteria</taxon>
        <taxon>Pseudomonadati</taxon>
        <taxon>Pseudomonadota</taxon>
        <taxon>Gammaproteobacteria</taxon>
        <taxon>Pseudomonadales</taxon>
        <taxon>Pseudomonadaceae</taxon>
        <taxon>Pseudomonas</taxon>
    </lineage>
</organism>
<dbReference type="RefSeq" id="WP_071555862.1">
    <property type="nucleotide sequence ID" value="NZ_CP017886.1"/>
</dbReference>
<dbReference type="OrthoDB" id="6912229at2"/>
<protein>
    <submittedName>
        <fullName evidence="1">Uncharacterized protein</fullName>
    </submittedName>
</protein>
<name>A0A1J0ETP9_9PSED</name>
<dbReference type="GeneID" id="46911733"/>
<evidence type="ECO:0000313" key="1">
    <source>
        <dbReference type="EMBL" id="APC19355.1"/>
    </source>
</evidence>
<evidence type="ECO:0000313" key="2">
    <source>
        <dbReference type="Proteomes" id="UP000182567"/>
    </source>
</evidence>
<proteinExistence type="predicted"/>
<gene>
    <name evidence="1" type="ORF">BLL42_25940</name>
</gene>